<keyword evidence="1" id="KW-0645">Protease</keyword>
<gene>
    <name evidence="8" type="ORF">DRP44_00305</name>
</gene>
<sequence length="227" mass="26118">MGKKEIKGAGHRKRLREKLVRAGIESLNDYEIVELLLTLGTPRKDCKSIAKELIKEFKSIHDIIYADDEELLKIKGIGRHNIFGIKLARGIIETFHKTKLMRKSRIKNAKDLVDYLYSSMGFLNREIFKTVFLNVKNEIIKIDDLFVGTVNESPVYPREIMRKAFIYNAVSIIIVHNHPSGDVTPSRGDILVTEKIKNICDTMDISLLDHIIIGKDKYYSFAEERIL</sequence>
<evidence type="ECO:0000256" key="1">
    <source>
        <dbReference type="ARBA" id="ARBA00022670"/>
    </source>
</evidence>
<name>A0A660SC40_UNCT6</name>
<dbReference type="Proteomes" id="UP000282321">
    <property type="component" value="Unassembled WGS sequence"/>
</dbReference>
<dbReference type="GO" id="GO:0006508">
    <property type="term" value="P:proteolysis"/>
    <property type="evidence" value="ECO:0007669"/>
    <property type="project" value="UniProtKB-KW"/>
</dbReference>
<dbReference type="InterPro" id="IPR020891">
    <property type="entry name" value="UPF0758_CS"/>
</dbReference>
<evidence type="ECO:0000256" key="4">
    <source>
        <dbReference type="ARBA" id="ARBA00022833"/>
    </source>
</evidence>
<dbReference type="SUPFAM" id="SSF47781">
    <property type="entry name" value="RuvA domain 2-like"/>
    <property type="match status" value="1"/>
</dbReference>
<protein>
    <recommendedName>
        <fullName evidence="7">MPN domain-containing protein</fullName>
    </recommendedName>
</protein>
<evidence type="ECO:0000313" key="8">
    <source>
        <dbReference type="EMBL" id="RKX68152.1"/>
    </source>
</evidence>
<keyword evidence="3" id="KW-0378">Hydrolase</keyword>
<evidence type="ECO:0000256" key="6">
    <source>
        <dbReference type="RuleBase" id="RU003797"/>
    </source>
</evidence>
<dbReference type="Pfam" id="PF20582">
    <property type="entry name" value="UPF0758_N"/>
    <property type="match status" value="1"/>
</dbReference>
<dbReference type="InterPro" id="IPR046778">
    <property type="entry name" value="UPF0758_N"/>
</dbReference>
<dbReference type="GO" id="GO:0008237">
    <property type="term" value="F:metallopeptidase activity"/>
    <property type="evidence" value="ECO:0007669"/>
    <property type="project" value="UniProtKB-KW"/>
</dbReference>
<dbReference type="PANTHER" id="PTHR30471">
    <property type="entry name" value="DNA REPAIR PROTEIN RADC"/>
    <property type="match status" value="1"/>
</dbReference>
<keyword evidence="5" id="KW-0482">Metalloprotease</keyword>
<dbReference type="PROSITE" id="PS01302">
    <property type="entry name" value="UPF0758"/>
    <property type="match status" value="1"/>
</dbReference>
<comment type="caution">
    <text evidence="8">The sequence shown here is derived from an EMBL/GenBank/DDBJ whole genome shotgun (WGS) entry which is preliminary data.</text>
</comment>
<dbReference type="Pfam" id="PF04002">
    <property type="entry name" value="RadC"/>
    <property type="match status" value="1"/>
</dbReference>
<dbReference type="AlphaFoldDB" id="A0A660SC40"/>
<dbReference type="EMBL" id="QNBC01000002">
    <property type="protein sequence ID" value="RKX68152.1"/>
    <property type="molecule type" value="Genomic_DNA"/>
</dbReference>
<proteinExistence type="inferred from homology"/>
<dbReference type="InterPro" id="IPR001405">
    <property type="entry name" value="UPF0758"/>
</dbReference>
<evidence type="ECO:0000313" key="9">
    <source>
        <dbReference type="Proteomes" id="UP000282321"/>
    </source>
</evidence>
<comment type="similarity">
    <text evidence="6">Belongs to the UPF0758 family.</text>
</comment>
<keyword evidence="2" id="KW-0479">Metal-binding</keyword>
<dbReference type="NCBIfam" id="TIGR00608">
    <property type="entry name" value="radc"/>
    <property type="match status" value="1"/>
</dbReference>
<evidence type="ECO:0000259" key="7">
    <source>
        <dbReference type="PROSITE" id="PS50249"/>
    </source>
</evidence>
<organism evidence="8 9">
    <name type="scientific">candidate division TA06 bacterium</name>
    <dbReference type="NCBI Taxonomy" id="2250710"/>
    <lineage>
        <taxon>Bacteria</taxon>
        <taxon>Bacteria division TA06</taxon>
    </lineage>
</organism>
<accession>A0A660SC40</accession>
<dbReference type="CDD" id="cd08071">
    <property type="entry name" value="MPN_DUF2466"/>
    <property type="match status" value="1"/>
</dbReference>
<reference evidence="8 9" key="1">
    <citation type="submission" date="2018-06" db="EMBL/GenBank/DDBJ databases">
        <title>Extensive metabolic versatility and redundancy in microbially diverse, dynamic hydrothermal sediments.</title>
        <authorList>
            <person name="Dombrowski N."/>
            <person name="Teske A."/>
            <person name="Baker B.J."/>
        </authorList>
    </citation>
    <scope>NUCLEOTIDE SEQUENCE [LARGE SCALE GENOMIC DNA]</scope>
    <source>
        <strain evidence="8">B35_G9</strain>
    </source>
</reference>
<dbReference type="InterPro" id="IPR037518">
    <property type="entry name" value="MPN"/>
</dbReference>
<feature type="domain" description="MPN" evidence="7">
    <location>
        <begin position="105"/>
        <end position="227"/>
    </location>
</feature>
<dbReference type="InterPro" id="IPR025657">
    <property type="entry name" value="RadC_JAB"/>
</dbReference>
<evidence type="ECO:0000256" key="2">
    <source>
        <dbReference type="ARBA" id="ARBA00022723"/>
    </source>
</evidence>
<dbReference type="GO" id="GO:0046872">
    <property type="term" value="F:metal ion binding"/>
    <property type="evidence" value="ECO:0007669"/>
    <property type="project" value="UniProtKB-KW"/>
</dbReference>
<evidence type="ECO:0000256" key="3">
    <source>
        <dbReference type="ARBA" id="ARBA00022801"/>
    </source>
</evidence>
<keyword evidence="4" id="KW-0862">Zinc</keyword>
<dbReference type="Gene3D" id="1.10.150.20">
    <property type="entry name" value="5' to 3' exonuclease, C-terminal subdomain"/>
    <property type="match status" value="1"/>
</dbReference>
<dbReference type="NCBIfam" id="NF000642">
    <property type="entry name" value="PRK00024.1"/>
    <property type="match status" value="1"/>
</dbReference>
<dbReference type="Gene3D" id="3.40.140.10">
    <property type="entry name" value="Cytidine Deaminase, domain 2"/>
    <property type="match status" value="1"/>
</dbReference>
<evidence type="ECO:0000256" key="5">
    <source>
        <dbReference type="ARBA" id="ARBA00023049"/>
    </source>
</evidence>
<dbReference type="PROSITE" id="PS50249">
    <property type="entry name" value="MPN"/>
    <property type="match status" value="1"/>
</dbReference>
<dbReference type="InterPro" id="IPR010994">
    <property type="entry name" value="RuvA_2-like"/>
</dbReference>
<dbReference type="PANTHER" id="PTHR30471:SF3">
    <property type="entry name" value="UPF0758 PROTEIN YEES-RELATED"/>
    <property type="match status" value="1"/>
</dbReference>